<dbReference type="RefSeq" id="WP_091661248.1">
    <property type="nucleotide sequence ID" value="NZ_LT594323.1"/>
</dbReference>
<dbReference type="AlphaFoldDB" id="A0A1A8ZF52"/>
<organism evidence="2 3">
    <name type="scientific">Micromonospora auratinigra</name>
    <dbReference type="NCBI Taxonomy" id="261654"/>
    <lineage>
        <taxon>Bacteria</taxon>
        <taxon>Bacillati</taxon>
        <taxon>Actinomycetota</taxon>
        <taxon>Actinomycetes</taxon>
        <taxon>Micromonosporales</taxon>
        <taxon>Micromonosporaceae</taxon>
        <taxon>Micromonospora</taxon>
    </lineage>
</organism>
<feature type="region of interest" description="Disordered" evidence="1">
    <location>
        <begin position="215"/>
        <end position="304"/>
    </location>
</feature>
<dbReference type="Proteomes" id="UP000199385">
    <property type="component" value="Chromosome I"/>
</dbReference>
<sequence>MTGTSDDGGTDQAPAPAGAGAADPRPPVAAPLDDRPGRRDLAARLWDRAREQATGWWRGLRPLLAQFRWSDEPPPTVTTVDRRVVPALPVPAQGRVYDFVVRATLTWSSDSVRPELFGWYVDYFQPQAVQRLRRIAARCAARVAPHRPHEVEVAVQQALAADEPSAWRFVRGEVVFNCEPDVSVHLDERVRRLLQPYWDRRIALECERDLARRGAGYADDRNGPAPGRTPPPGGPGRRRPRPDSPVEQFTPLEVFPEQSGPRPPRPGPRPPRSDEGPPRPSPPPRRPPAGRQPGDPEHPGSPDR</sequence>
<feature type="compositionally biased region" description="Pro residues" evidence="1">
    <location>
        <begin position="278"/>
        <end position="287"/>
    </location>
</feature>
<feature type="region of interest" description="Disordered" evidence="1">
    <location>
        <begin position="1"/>
        <end position="36"/>
    </location>
</feature>
<proteinExistence type="predicted"/>
<feature type="compositionally biased region" description="Basic and acidic residues" evidence="1">
    <location>
        <begin position="294"/>
        <end position="304"/>
    </location>
</feature>
<dbReference type="OrthoDB" id="3403620at2"/>
<keyword evidence="3" id="KW-1185">Reference proteome</keyword>
<evidence type="ECO:0000256" key="1">
    <source>
        <dbReference type="SAM" id="MobiDB-lite"/>
    </source>
</evidence>
<protein>
    <submittedName>
        <fullName evidence="2">Uncharacterized protein</fullName>
    </submittedName>
</protein>
<dbReference type="EMBL" id="LT594323">
    <property type="protein sequence ID" value="SBT42466.1"/>
    <property type="molecule type" value="Genomic_DNA"/>
</dbReference>
<evidence type="ECO:0000313" key="2">
    <source>
        <dbReference type="EMBL" id="SBT42466.1"/>
    </source>
</evidence>
<feature type="compositionally biased region" description="Pro residues" evidence="1">
    <location>
        <begin position="261"/>
        <end position="270"/>
    </location>
</feature>
<feature type="compositionally biased region" description="Low complexity" evidence="1">
    <location>
        <begin position="10"/>
        <end position="23"/>
    </location>
</feature>
<evidence type="ECO:0000313" key="3">
    <source>
        <dbReference type="Proteomes" id="UP000199385"/>
    </source>
</evidence>
<name>A0A1A8ZF52_9ACTN</name>
<reference evidence="3" key="1">
    <citation type="submission" date="2016-06" db="EMBL/GenBank/DDBJ databases">
        <authorList>
            <person name="Varghese N."/>
            <person name="Submissions Spin"/>
        </authorList>
    </citation>
    <scope>NUCLEOTIDE SEQUENCE [LARGE SCALE GENOMIC DNA]</scope>
    <source>
        <strain evidence="3">DSM 44815</strain>
    </source>
</reference>
<gene>
    <name evidence="2" type="ORF">GA0070611_1994</name>
</gene>
<dbReference type="PATRIC" id="fig|261654.4.peg.2029"/>
<dbReference type="STRING" id="261654.GA0070611_1994"/>
<accession>A0A1A8ZF52</accession>